<gene>
    <name evidence="6" type="ORF">KFL_005320040</name>
</gene>
<evidence type="ECO:0000256" key="1">
    <source>
        <dbReference type="ARBA" id="ARBA00022676"/>
    </source>
</evidence>
<feature type="compositionally biased region" description="Basic and acidic residues" evidence="4">
    <location>
        <begin position="230"/>
        <end position="242"/>
    </location>
</feature>
<evidence type="ECO:0000259" key="5">
    <source>
        <dbReference type="Pfam" id="PF04577"/>
    </source>
</evidence>
<dbReference type="STRING" id="105231.A0A1Y1IHH3"/>
<feature type="compositionally biased region" description="Gly residues" evidence="4">
    <location>
        <begin position="148"/>
        <end position="157"/>
    </location>
</feature>
<dbReference type="OMA" id="REDRMIQ"/>
<organism evidence="6 7">
    <name type="scientific">Klebsormidium nitens</name>
    <name type="common">Green alga</name>
    <name type="synonym">Ulothrix nitens</name>
    <dbReference type="NCBI Taxonomy" id="105231"/>
    <lineage>
        <taxon>Eukaryota</taxon>
        <taxon>Viridiplantae</taxon>
        <taxon>Streptophyta</taxon>
        <taxon>Klebsormidiophyceae</taxon>
        <taxon>Klebsormidiales</taxon>
        <taxon>Klebsormidiaceae</taxon>
        <taxon>Klebsormidium</taxon>
    </lineage>
</organism>
<dbReference type="EMBL" id="DF237481">
    <property type="protein sequence ID" value="GAQ89522.1"/>
    <property type="molecule type" value="Genomic_DNA"/>
</dbReference>
<reference evidence="6 7" key="1">
    <citation type="journal article" date="2014" name="Nat. Commun.">
        <title>Klebsormidium flaccidum genome reveals primary factors for plant terrestrial adaptation.</title>
        <authorList>
            <person name="Hori K."/>
            <person name="Maruyama F."/>
            <person name="Fujisawa T."/>
            <person name="Togashi T."/>
            <person name="Yamamoto N."/>
            <person name="Seo M."/>
            <person name="Sato S."/>
            <person name="Yamada T."/>
            <person name="Mori H."/>
            <person name="Tajima N."/>
            <person name="Moriyama T."/>
            <person name="Ikeuchi M."/>
            <person name="Watanabe M."/>
            <person name="Wada H."/>
            <person name="Kobayashi K."/>
            <person name="Saito M."/>
            <person name="Masuda T."/>
            <person name="Sasaki-Sekimoto Y."/>
            <person name="Mashiguchi K."/>
            <person name="Awai K."/>
            <person name="Shimojima M."/>
            <person name="Masuda S."/>
            <person name="Iwai M."/>
            <person name="Nobusawa T."/>
            <person name="Narise T."/>
            <person name="Kondo S."/>
            <person name="Saito H."/>
            <person name="Sato R."/>
            <person name="Murakawa M."/>
            <person name="Ihara Y."/>
            <person name="Oshima-Yamada Y."/>
            <person name="Ohtaka K."/>
            <person name="Satoh M."/>
            <person name="Sonobe K."/>
            <person name="Ishii M."/>
            <person name="Ohtani R."/>
            <person name="Kanamori-Sato M."/>
            <person name="Honoki R."/>
            <person name="Miyazaki D."/>
            <person name="Mochizuki H."/>
            <person name="Umetsu J."/>
            <person name="Higashi K."/>
            <person name="Shibata D."/>
            <person name="Kamiya Y."/>
            <person name="Sato N."/>
            <person name="Nakamura Y."/>
            <person name="Tabata S."/>
            <person name="Ida S."/>
            <person name="Kurokawa K."/>
            <person name="Ohta H."/>
        </authorList>
    </citation>
    <scope>NUCLEOTIDE SEQUENCE [LARGE SCALE GENOMIC DNA]</scope>
    <source>
        <strain evidence="6 7">NIES-2285</strain>
    </source>
</reference>
<keyword evidence="3" id="KW-0325">Glycoprotein</keyword>
<dbReference type="PANTHER" id="PTHR20961:SF124">
    <property type="entry name" value="GLYCOSYLTRANSFERASE"/>
    <property type="match status" value="1"/>
</dbReference>
<dbReference type="GO" id="GO:0016757">
    <property type="term" value="F:glycosyltransferase activity"/>
    <property type="evidence" value="ECO:0000318"/>
    <property type="project" value="GO_Central"/>
</dbReference>
<proteinExistence type="predicted"/>
<evidence type="ECO:0000256" key="3">
    <source>
        <dbReference type="ARBA" id="ARBA00023180"/>
    </source>
</evidence>
<evidence type="ECO:0000313" key="6">
    <source>
        <dbReference type="EMBL" id="GAQ89522.1"/>
    </source>
</evidence>
<keyword evidence="7" id="KW-1185">Reference proteome</keyword>
<dbReference type="InterPro" id="IPR007657">
    <property type="entry name" value="Glycosyltransferase_61"/>
</dbReference>
<evidence type="ECO:0000256" key="2">
    <source>
        <dbReference type="ARBA" id="ARBA00022679"/>
    </source>
</evidence>
<keyword evidence="2 6" id="KW-0808">Transferase</keyword>
<evidence type="ECO:0000256" key="4">
    <source>
        <dbReference type="SAM" id="MobiDB-lite"/>
    </source>
</evidence>
<feature type="compositionally biased region" description="Basic and acidic residues" evidence="4">
    <location>
        <begin position="101"/>
        <end position="120"/>
    </location>
</feature>
<evidence type="ECO:0000313" key="7">
    <source>
        <dbReference type="Proteomes" id="UP000054558"/>
    </source>
</evidence>
<dbReference type="Pfam" id="PF04577">
    <property type="entry name" value="Glyco_transf_61"/>
    <property type="match status" value="1"/>
</dbReference>
<dbReference type="PANTHER" id="PTHR20961">
    <property type="entry name" value="GLYCOSYLTRANSFERASE"/>
    <property type="match status" value="1"/>
</dbReference>
<dbReference type="InterPro" id="IPR049625">
    <property type="entry name" value="Glyco_transf_61_cat"/>
</dbReference>
<dbReference type="OrthoDB" id="529273at2759"/>
<feature type="compositionally biased region" description="Polar residues" evidence="4">
    <location>
        <begin position="82"/>
        <end position="91"/>
    </location>
</feature>
<feature type="region of interest" description="Disordered" evidence="4">
    <location>
        <begin position="78"/>
        <end position="286"/>
    </location>
</feature>
<sequence length="726" mass="79610">MKICTRKPKLLLGIQVLILVLIVGGILLGKRLANEDPGSLMMSGECGSWQLFQGWGQASLCNGRVGKADWTRMELSFGLSPKPSQESSNADTPLLKGKAASQDKEESKGGSVSDRVKRSAEMMGINATSSVQSTPSSGEHSEEQAGQGDQGGPAGGRSEGEGKEPTQGDPSSQGGMPEELSKTPQKEASGSIGLPSESNKTLEEKGASSEGQQKHYGGAPTKEGPSEGGTETKPRQTPKDEEVPSGADAETTPKQTPKKEEAPKKESTHESVTNDLTFEEAPKEEFGCDRSSWMTDVCRLNGTVRIQTGSTVVEVYTHREEPLGPSMRVRPQPRKYDADMMAARITEYELVSKNMQELEPRGSPQCDHVSDVPGIVFSTGGWTGNAFHEFTDVLIPLFVSTERYHRKVRLFVSDAPEPWLRKYQRFLEIFTEFPLVNLGEGGVSWCLERLTVGLEIHGYLTVDPERMPGGVRLARMSEMFAQHLGMVSNNRVDNNRVKDTPVEGNQVNGSPIENGELRGEADAQDSSQEAATRINKTGLSGQRKLRMGIVRRNGSGRVIENHDRVAQIAEEEGFQVEELSFSYESPSLEEVFRTVQGLDVLMGVHGAALTYFVFMRPGAALIQVVPWGVRRVAEVYDGMPAREHGLHYIAYEIEAAESSLLDKYALDDPVMADTGSVWRGGWADGDRLYLREQNVRLKEERVRGVFREARQTLLGHGGVTETVDRL</sequence>
<dbReference type="AlphaFoldDB" id="A0A1Y1IHH3"/>
<feature type="domain" description="Glycosyltransferase 61 catalytic" evidence="5">
    <location>
        <begin position="535"/>
        <end position="622"/>
    </location>
</feature>
<keyword evidence="1" id="KW-0328">Glycosyltransferase</keyword>
<feature type="region of interest" description="Disordered" evidence="4">
    <location>
        <begin position="492"/>
        <end position="527"/>
    </location>
</feature>
<name>A0A1Y1IHH3_KLENI</name>
<dbReference type="Proteomes" id="UP000054558">
    <property type="component" value="Unassembled WGS sequence"/>
</dbReference>
<dbReference type="GO" id="GO:0016763">
    <property type="term" value="F:pentosyltransferase activity"/>
    <property type="evidence" value="ECO:0007669"/>
    <property type="project" value="UniProtKB-ARBA"/>
</dbReference>
<protein>
    <submittedName>
        <fullName evidence="6">Glycosyltransferase family 61 protein</fullName>
    </submittedName>
</protein>
<dbReference type="GO" id="GO:0005794">
    <property type="term" value="C:Golgi apparatus"/>
    <property type="evidence" value="ECO:0007669"/>
    <property type="project" value="UniProtKB-ARBA"/>
</dbReference>
<feature type="compositionally biased region" description="Basic and acidic residues" evidence="4">
    <location>
        <begin position="257"/>
        <end position="269"/>
    </location>
</feature>
<accession>A0A1Y1IHH3</accession>
<feature type="compositionally biased region" description="Polar residues" evidence="4">
    <location>
        <begin position="126"/>
        <end position="138"/>
    </location>
</feature>